<dbReference type="Gene3D" id="2.60.40.3440">
    <property type="match status" value="1"/>
</dbReference>
<dbReference type="InterPro" id="IPR008979">
    <property type="entry name" value="Galactose-bd-like_sf"/>
</dbReference>
<dbReference type="OrthoDB" id="1182309at2"/>
<comment type="caution">
    <text evidence="4">The sequence shown here is derived from an EMBL/GenBank/DDBJ whole genome shotgun (WGS) entry which is preliminary data.</text>
</comment>
<dbReference type="Pfam" id="PF17963">
    <property type="entry name" value="Big_9"/>
    <property type="match status" value="1"/>
</dbReference>
<dbReference type="Gene3D" id="2.60.120.430">
    <property type="entry name" value="Galactose-binding lectin"/>
    <property type="match status" value="2"/>
</dbReference>
<accession>A0A1E5TEG1</accession>
<gene>
    <name evidence="4" type="ORF">A8C32_09545</name>
</gene>
<dbReference type="EMBL" id="MDJD01000006">
    <property type="protein sequence ID" value="OEK09750.1"/>
    <property type="molecule type" value="Genomic_DNA"/>
</dbReference>
<evidence type="ECO:0000313" key="4">
    <source>
        <dbReference type="EMBL" id="OEK09750.1"/>
    </source>
</evidence>
<evidence type="ECO:0000259" key="3">
    <source>
        <dbReference type="Pfam" id="PF18962"/>
    </source>
</evidence>
<feature type="signal peptide" evidence="2">
    <location>
        <begin position="1"/>
        <end position="26"/>
    </location>
</feature>
<dbReference type="GO" id="GO:0008237">
    <property type="term" value="F:metallopeptidase activity"/>
    <property type="evidence" value="ECO:0007669"/>
    <property type="project" value="InterPro"/>
</dbReference>
<dbReference type="Pfam" id="PF18962">
    <property type="entry name" value="Por_Secre_tail"/>
    <property type="match status" value="1"/>
</dbReference>
<dbReference type="InterPro" id="IPR026444">
    <property type="entry name" value="Secre_tail"/>
</dbReference>
<evidence type="ECO:0000256" key="2">
    <source>
        <dbReference type="SAM" id="SignalP"/>
    </source>
</evidence>
<dbReference type="PANTHER" id="PTHR11905:SF159">
    <property type="entry name" value="ADAM METALLOPROTEASE"/>
    <property type="match status" value="1"/>
</dbReference>
<keyword evidence="1 2" id="KW-0732">Signal</keyword>
<feature type="domain" description="Secretion system C-terminal sorting" evidence="3">
    <location>
        <begin position="850"/>
        <end position="927"/>
    </location>
</feature>
<dbReference type="InterPro" id="IPR024079">
    <property type="entry name" value="MetalloPept_cat_dom_sf"/>
</dbReference>
<dbReference type="RefSeq" id="WP_069828410.1">
    <property type="nucleotide sequence ID" value="NZ_MDJD01000006.1"/>
</dbReference>
<dbReference type="SUPFAM" id="SSF49785">
    <property type="entry name" value="Galactose-binding domain-like"/>
    <property type="match status" value="1"/>
</dbReference>
<dbReference type="STRING" id="1849968.A8C32_09545"/>
<dbReference type="AlphaFoldDB" id="A0A1E5TEG1"/>
<organism evidence="4 5">
    <name type="scientific">Flavivirga aquatica</name>
    <dbReference type="NCBI Taxonomy" id="1849968"/>
    <lineage>
        <taxon>Bacteria</taxon>
        <taxon>Pseudomonadati</taxon>
        <taxon>Bacteroidota</taxon>
        <taxon>Flavobacteriia</taxon>
        <taxon>Flavobacteriales</taxon>
        <taxon>Flavobacteriaceae</taxon>
        <taxon>Flavivirga</taxon>
    </lineage>
</organism>
<dbReference type="Gene3D" id="3.40.390.10">
    <property type="entry name" value="Collagenase (Catalytic Domain)"/>
    <property type="match status" value="1"/>
</dbReference>
<dbReference type="Proteomes" id="UP000095713">
    <property type="component" value="Unassembled WGS sequence"/>
</dbReference>
<keyword evidence="5" id="KW-1185">Reference proteome</keyword>
<sequence>MKMKLYQFFAQILCVFLIPVVSNSQSALNNLQEGLYSVSIPSKSEVLDFRKNSRKKTLSLKIDGRDYTLILDKSSVKSKNFRILIQDKSDELKEIEAKDFYTYTGYIKGIPEASASVVIYDEEISVNIKTNENAVFEINSRKEMSLSSKTKLVAKKVSLEAKGLFDSCGLKDEKTKLSLKSKNQNALKNNSGETIKQAEIGFDISYSAYKNRYNEDINAVNANIIEFVNQVNNLWIRDALVEHLIGTIVIRTDPSTCPYELAGDTRATIPNLGRVKDIWNSGVHGDTHNLAALQVGGGGGGWAGVGTVSTESKYSVSDGGSASAWKSFAQHEIGHTWGLVHNHGIQEITPNDQQFGIMWPGIHTRATSDEAATMMDIANNASLTDIGSYTAENIAPYGNRDWVDINILEESNIAIDVIANDYDANADNLSLHSFNPISFNSGAITTDPTNPEILIYTPPNEFTGVDRFYYEVSDGNTTNWGVVYVNVTGPVVIDNNALSYKYDFGPKESLTLSGYTIVTPNIGGDVYWSGGTVEAINRELFFSDSQLYEDFVTSSETVVFNHKIRNGNWTVSFEVGDADAQRDMMQVKIEGDIVESNIETDYYEFKTFTHEVVVTDGELNIEFSDNGGMNPNWMINSLELNTTDENTDYIVNTRVRKYNYDFGTKDSRIHRQFTRITPNIAGEIYWDGNISATDRGRAGGINEINQDFIHSNETATLRHKIKNGIWKIVINLGDKDIARDMMDVEIEGVLYANNVNSAAQEFIYVNADRVEVRDGILDIKFSDNGGVDPDWAVTRLSIEYIEALADDDDADGVINTSDNCANTSSTEIVDNNGCPRSLSVETLYKNDIVVYPNPTQGVINVQLNNGVNHSLTNMSLYSIEGKEVLVLNKDSSESNNLLKMDLTKFNKGFYVLKLNFSDGQSLVKKVVYK</sequence>
<feature type="chain" id="PRO_5009186368" description="Secretion system C-terminal sorting domain-containing protein" evidence="2">
    <location>
        <begin position="27"/>
        <end position="929"/>
    </location>
</feature>
<reference evidence="4 5" key="1">
    <citation type="submission" date="2016-05" db="EMBL/GenBank/DDBJ databases">
        <title>Draft Genome Sequence of Algibacter sp. Strain SK-16 Isolated from the Surface Water of Aburatsubo Inlet.</title>
        <authorList>
            <person name="Wong S.-K."/>
            <person name="Yoshizawa S."/>
            <person name="Nakajima Y."/>
            <person name="Ogura Y."/>
            <person name="Tetsuya H."/>
            <person name="Hamasaki K."/>
        </authorList>
    </citation>
    <scope>NUCLEOTIDE SEQUENCE [LARGE SCALE GENOMIC DNA]</scope>
    <source>
        <strain evidence="4 5">SK-16</strain>
    </source>
</reference>
<evidence type="ECO:0000256" key="1">
    <source>
        <dbReference type="ARBA" id="ARBA00022729"/>
    </source>
</evidence>
<name>A0A1E5TEG1_9FLAO</name>
<dbReference type="SUPFAM" id="SSF55486">
    <property type="entry name" value="Metalloproteases ('zincins'), catalytic domain"/>
    <property type="match status" value="1"/>
</dbReference>
<dbReference type="NCBIfam" id="TIGR04183">
    <property type="entry name" value="Por_Secre_tail"/>
    <property type="match status" value="1"/>
</dbReference>
<evidence type="ECO:0000313" key="5">
    <source>
        <dbReference type="Proteomes" id="UP000095713"/>
    </source>
</evidence>
<protein>
    <recommendedName>
        <fullName evidence="3">Secretion system C-terminal sorting domain-containing protein</fullName>
    </recommendedName>
</protein>
<dbReference type="GO" id="GO:0006509">
    <property type="term" value="P:membrane protein ectodomain proteolysis"/>
    <property type="evidence" value="ECO:0007669"/>
    <property type="project" value="TreeGrafter"/>
</dbReference>
<proteinExistence type="predicted"/>
<dbReference type="PANTHER" id="PTHR11905">
    <property type="entry name" value="ADAM A DISINTEGRIN AND METALLOPROTEASE DOMAIN"/>
    <property type="match status" value="1"/>
</dbReference>
<dbReference type="Pfam" id="PF13688">
    <property type="entry name" value="Reprolysin_5"/>
    <property type="match status" value="1"/>
</dbReference>